<dbReference type="InterPro" id="IPR025356">
    <property type="entry name" value="DUF4260"/>
</dbReference>
<proteinExistence type="predicted"/>
<dbReference type="AlphaFoldDB" id="A0A1H4MJQ5"/>
<protein>
    <recommendedName>
        <fullName evidence="4">DUF4260 domain-containing protein</fullName>
    </recommendedName>
</protein>
<keyword evidence="1" id="KW-1133">Transmembrane helix</keyword>
<feature type="transmembrane region" description="Helical" evidence="1">
    <location>
        <begin position="43"/>
        <end position="60"/>
    </location>
</feature>
<accession>A0A1H4MJQ5</accession>
<feature type="transmembrane region" description="Helical" evidence="1">
    <location>
        <begin position="67"/>
        <end position="90"/>
    </location>
</feature>
<dbReference type="Pfam" id="PF14079">
    <property type="entry name" value="DUF4260"/>
    <property type="match status" value="1"/>
</dbReference>
<dbReference type="EMBL" id="FNTB01000001">
    <property type="protein sequence ID" value="SEB83340.1"/>
    <property type="molecule type" value="Genomic_DNA"/>
</dbReference>
<evidence type="ECO:0000256" key="1">
    <source>
        <dbReference type="SAM" id="Phobius"/>
    </source>
</evidence>
<reference evidence="2 3" key="1">
    <citation type="submission" date="2016-10" db="EMBL/GenBank/DDBJ databases">
        <authorList>
            <person name="de Groot N.N."/>
        </authorList>
    </citation>
    <scope>NUCLEOTIDE SEQUENCE [LARGE SCALE GENOMIC DNA]</scope>
    <source>
        <strain evidence="2 3">MAR_2009_71</strain>
    </source>
</reference>
<feature type="transmembrane region" description="Helical" evidence="1">
    <location>
        <begin position="12"/>
        <end position="31"/>
    </location>
</feature>
<gene>
    <name evidence="2" type="ORF">SAMN05192540_1666</name>
</gene>
<keyword evidence="1" id="KW-0472">Membrane</keyword>
<sequence>MIMENLLKLEELALMVLGIFMFGLLGYQWWWLPVLILTPDVSMLGYLLGAKIGAMSYNLFHHRGFAVLLYFVGIYFMLPIVQLIGTILFIHTAMDRIFGYGLKYDKGFKFTHLGEIGNKNG</sequence>
<keyword evidence="1" id="KW-0812">Transmembrane</keyword>
<evidence type="ECO:0008006" key="4">
    <source>
        <dbReference type="Google" id="ProtNLM"/>
    </source>
</evidence>
<evidence type="ECO:0000313" key="3">
    <source>
        <dbReference type="Proteomes" id="UP000183038"/>
    </source>
</evidence>
<dbReference type="Proteomes" id="UP000183038">
    <property type="component" value="Unassembled WGS sequence"/>
</dbReference>
<organism evidence="2 3">
    <name type="scientific">Maribacter dokdonensis</name>
    <dbReference type="NCBI Taxonomy" id="320912"/>
    <lineage>
        <taxon>Bacteria</taxon>
        <taxon>Pseudomonadati</taxon>
        <taxon>Bacteroidota</taxon>
        <taxon>Flavobacteriia</taxon>
        <taxon>Flavobacteriales</taxon>
        <taxon>Flavobacteriaceae</taxon>
        <taxon>Maribacter</taxon>
    </lineage>
</organism>
<name>A0A1H4MJQ5_9FLAO</name>
<evidence type="ECO:0000313" key="2">
    <source>
        <dbReference type="EMBL" id="SEB83340.1"/>
    </source>
</evidence>